<evidence type="ECO:0000256" key="1">
    <source>
        <dbReference type="ARBA" id="ARBA00023125"/>
    </source>
</evidence>
<dbReference type="GO" id="GO:0000160">
    <property type="term" value="P:phosphorelay signal transduction system"/>
    <property type="evidence" value="ECO:0007669"/>
    <property type="project" value="InterPro"/>
</dbReference>
<evidence type="ECO:0000313" key="3">
    <source>
        <dbReference type="EMBL" id="PJA12622.1"/>
    </source>
</evidence>
<dbReference type="Pfam" id="PF00486">
    <property type="entry name" value="Trans_reg_C"/>
    <property type="match status" value="1"/>
</dbReference>
<dbReference type="Proteomes" id="UP000228952">
    <property type="component" value="Unassembled WGS sequence"/>
</dbReference>
<dbReference type="CDD" id="cd00383">
    <property type="entry name" value="trans_reg_C"/>
    <property type="match status" value="1"/>
</dbReference>
<dbReference type="InterPro" id="IPR036388">
    <property type="entry name" value="WH-like_DNA-bd_sf"/>
</dbReference>
<accession>A0A2M7W140</accession>
<dbReference type="InterPro" id="IPR001867">
    <property type="entry name" value="OmpR/PhoB-type_DNA-bd"/>
</dbReference>
<feature type="domain" description="OmpR/PhoB-type" evidence="2">
    <location>
        <begin position="156"/>
        <end position="229"/>
    </location>
</feature>
<reference evidence="4" key="1">
    <citation type="submission" date="2017-09" db="EMBL/GenBank/DDBJ databases">
        <title>Depth-based differentiation of microbial function through sediment-hosted aquifers and enrichment of novel symbionts in the deep terrestrial subsurface.</title>
        <authorList>
            <person name="Probst A.J."/>
            <person name="Ladd B."/>
            <person name="Jarett J.K."/>
            <person name="Geller-Mcgrath D.E."/>
            <person name="Sieber C.M.K."/>
            <person name="Emerson J.B."/>
            <person name="Anantharaman K."/>
            <person name="Thomas B.C."/>
            <person name="Malmstrom R."/>
            <person name="Stieglmeier M."/>
            <person name="Klingl A."/>
            <person name="Woyke T."/>
            <person name="Ryan C.M."/>
            <person name="Banfield J.F."/>
        </authorList>
    </citation>
    <scope>NUCLEOTIDE SEQUENCE [LARGE SCALE GENOMIC DNA]</scope>
</reference>
<keyword evidence="1" id="KW-0238">DNA-binding</keyword>
<dbReference type="Gene3D" id="1.10.10.10">
    <property type="entry name" value="Winged helix-like DNA-binding domain superfamily/Winged helix DNA-binding domain"/>
    <property type="match status" value="1"/>
</dbReference>
<dbReference type="GO" id="GO:0006355">
    <property type="term" value="P:regulation of DNA-templated transcription"/>
    <property type="evidence" value="ECO:0007669"/>
    <property type="project" value="InterPro"/>
</dbReference>
<evidence type="ECO:0000259" key="2">
    <source>
        <dbReference type="SMART" id="SM00862"/>
    </source>
</evidence>
<dbReference type="InterPro" id="IPR016032">
    <property type="entry name" value="Sig_transdc_resp-reg_C-effctor"/>
</dbReference>
<dbReference type="GO" id="GO:0003677">
    <property type="term" value="F:DNA binding"/>
    <property type="evidence" value="ECO:0007669"/>
    <property type="project" value="UniProtKB-KW"/>
</dbReference>
<sequence>MITAIQGISTDKTPFISTILAPQLRARNMPLYFVASISEVPLIQASYTLLDGEIVLQQPLEIKKQLCAYIAEQSVSMALIMGKSHQQKLALLELGFSHCLELPVATEVIIRTIENSLKPHRTTHLQLREKATNYNTNAQLSYLHDKHGRYFLTNHTKSIYLSINEQKVLEYLLQREGFASKNELSYAGWHNFDTRANTITVTVKKLRKKLFTLRLPYTIRTLYGYGYSLKKSGMIDSIDANTTYYDALVSP</sequence>
<comment type="caution">
    <text evidence="3">The sequence shown here is derived from an EMBL/GenBank/DDBJ whole genome shotgun (WGS) entry which is preliminary data.</text>
</comment>
<proteinExistence type="predicted"/>
<name>A0A2M7W140_9BACT</name>
<dbReference type="EMBL" id="PFQB01000107">
    <property type="protein sequence ID" value="PJA12622.1"/>
    <property type="molecule type" value="Genomic_DNA"/>
</dbReference>
<dbReference type="SMART" id="SM00862">
    <property type="entry name" value="Trans_reg_C"/>
    <property type="match status" value="1"/>
</dbReference>
<evidence type="ECO:0000313" key="4">
    <source>
        <dbReference type="Proteomes" id="UP000228952"/>
    </source>
</evidence>
<organism evidence="3 4">
    <name type="scientific">Candidatus Dojkabacteria bacterium CG_4_10_14_0_2_um_filter_Dojkabacteria_WS6_41_15</name>
    <dbReference type="NCBI Taxonomy" id="2014249"/>
    <lineage>
        <taxon>Bacteria</taxon>
        <taxon>Candidatus Dojkabacteria</taxon>
    </lineage>
</organism>
<gene>
    <name evidence="3" type="ORF">COX64_04305</name>
</gene>
<protein>
    <recommendedName>
        <fullName evidence="2">OmpR/PhoB-type domain-containing protein</fullName>
    </recommendedName>
</protein>
<dbReference type="AlphaFoldDB" id="A0A2M7W140"/>
<dbReference type="SUPFAM" id="SSF46894">
    <property type="entry name" value="C-terminal effector domain of the bipartite response regulators"/>
    <property type="match status" value="1"/>
</dbReference>